<evidence type="ECO:0000313" key="15">
    <source>
        <dbReference type="Proteomes" id="UP000747399"/>
    </source>
</evidence>
<keyword evidence="10" id="KW-0784">Thiamine biosynthesis</keyword>
<evidence type="ECO:0000256" key="6">
    <source>
        <dbReference type="ARBA" id="ARBA00013150"/>
    </source>
</evidence>
<dbReference type="PROSITE" id="PS00801">
    <property type="entry name" value="TRANSKETOLASE_1"/>
    <property type="match status" value="1"/>
</dbReference>
<gene>
    <name evidence="14" type="ORF">Vafri_20769</name>
</gene>
<proteinExistence type="inferred from homology"/>
<dbReference type="FunFam" id="3.40.50.970:FF:000005">
    <property type="entry name" value="1-deoxy-D-xylulose-5-phosphate synthase"/>
    <property type="match status" value="1"/>
</dbReference>
<dbReference type="GO" id="GO:0016114">
    <property type="term" value="P:terpenoid biosynthetic process"/>
    <property type="evidence" value="ECO:0007669"/>
    <property type="project" value="InterPro"/>
</dbReference>
<dbReference type="NCBIfam" id="TIGR00204">
    <property type="entry name" value="dxs"/>
    <property type="match status" value="1"/>
</dbReference>
<dbReference type="GO" id="GO:0008661">
    <property type="term" value="F:1-deoxy-D-xylulose-5-phosphate synthase activity"/>
    <property type="evidence" value="ECO:0007669"/>
    <property type="project" value="UniProtKB-EC"/>
</dbReference>
<dbReference type="PANTHER" id="PTHR43322:SF5">
    <property type="entry name" value="1-DEOXY-D-XYLULOSE-5-PHOSPHATE SYNTHASE, CHLOROPLASTIC"/>
    <property type="match status" value="1"/>
</dbReference>
<reference evidence="14" key="1">
    <citation type="journal article" date="2021" name="Proc. Natl. Acad. Sci. U.S.A.">
        <title>Three genomes in the algal genus Volvox reveal the fate of a haploid sex-determining region after a transition to homothallism.</title>
        <authorList>
            <person name="Yamamoto K."/>
            <person name="Hamaji T."/>
            <person name="Kawai-Toyooka H."/>
            <person name="Matsuzaki R."/>
            <person name="Takahashi F."/>
            <person name="Nishimura Y."/>
            <person name="Kawachi M."/>
            <person name="Noguchi H."/>
            <person name="Minakuchi Y."/>
            <person name="Umen J.G."/>
            <person name="Toyoda A."/>
            <person name="Nozaki H."/>
        </authorList>
    </citation>
    <scope>NUCLEOTIDE SEQUENCE</scope>
    <source>
        <strain evidence="14">NIES-3780</strain>
    </source>
</reference>
<comment type="subunit">
    <text evidence="5">Homodimer.</text>
</comment>
<evidence type="ECO:0000256" key="1">
    <source>
        <dbReference type="ARBA" id="ARBA00001946"/>
    </source>
</evidence>
<dbReference type="GO" id="GO:0046872">
    <property type="term" value="F:metal ion binding"/>
    <property type="evidence" value="ECO:0007669"/>
    <property type="project" value="UniProtKB-KW"/>
</dbReference>
<dbReference type="Proteomes" id="UP000747399">
    <property type="component" value="Unassembled WGS sequence"/>
</dbReference>
<keyword evidence="8" id="KW-0479">Metal-binding</keyword>
<dbReference type="UniPathway" id="UPA00064">
    <property type="reaction ID" value="UER00091"/>
</dbReference>
<dbReference type="CDD" id="cd02007">
    <property type="entry name" value="TPP_DXS"/>
    <property type="match status" value="1"/>
</dbReference>
<evidence type="ECO:0000256" key="11">
    <source>
        <dbReference type="ARBA" id="ARBA00023052"/>
    </source>
</evidence>
<evidence type="ECO:0000256" key="7">
    <source>
        <dbReference type="ARBA" id="ARBA00022679"/>
    </source>
</evidence>
<keyword evidence="9" id="KW-0460">Magnesium</keyword>
<protein>
    <recommendedName>
        <fullName evidence="6">1-deoxy-D-xylulose-5-phosphate synthase</fullName>
        <ecNumber evidence="6">2.2.1.7</ecNumber>
    </recommendedName>
</protein>
<dbReference type="InterPro" id="IPR049557">
    <property type="entry name" value="Transketolase_CS"/>
</dbReference>
<dbReference type="Pfam" id="PF02779">
    <property type="entry name" value="Transket_pyr"/>
    <property type="match status" value="1"/>
</dbReference>
<name>A0A8J4FAQ4_9CHLO</name>
<keyword evidence="11" id="KW-0786">Thiamine pyrophosphate</keyword>
<keyword evidence="7" id="KW-0808">Transferase</keyword>
<evidence type="ECO:0000256" key="2">
    <source>
        <dbReference type="ARBA" id="ARBA00001964"/>
    </source>
</evidence>
<sequence length="735" mass="79129">MLRGSLSQRPVAADRAPASSARCVALAARSVKSVAPTRRSLVENLVNAPRAGPVGSYSGEWDKLSVEEIDEWQDRGPKTPLLDTVNYPVHIKNFNLDQLKQLCKELRSDIVHTVSRTGGHLSSSLGVVELTVALHYVFNTPEDKIIWDVGHQAYGHKILTGRRKGMSTIRQTNGLSGFTKREESEYDPFGAGHSSTSISAALGMAVGRDVKGKKNNVIAVIGDGAITGGMAYEAMNHAGFLDKNMIVILNDNQQVSLPTQYNNKNQDPVGALSSALARLQANRPLRELREIAKGVTKQLPDVVQKATAKIDEYARGMISGTGSTLFEELGLYYIGPVDGHNVDDLVAVLNEVKSADTVGPVLVHVVTEKGRGYLPAETAQDKMHGVVKFDPRTGKQQQTKTKAMSYTNYFADALTAEAERDSRIVAVHAAMAGGTGLYRFEKHFPDRVFDVGIAEQHAVTFAAGLACEGIVPFCTIYSSFMQRGYDQIVHDVSLQKLPVRFVMDRAGLVGADGATHCGAFDVTYMASLPHMITMAPSNEAELINMVATAAAIDDAPSCFRFPRGNGLGLDLSQYGITKDLKGTPLEIGKGVVRRAGKDVCLLAYGSSVNEALAAAEMLERDGVSATVIDARFCKPLDTALIRTAAREHPVMISIEEGSIGGFAAHVMQFLALEGLLDGGLKFRPMTLPDRYIEHGEYRDQLAMAGLTAQHIASTALTTLGRAKDAAKFSLSALSA</sequence>
<dbReference type="GO" id="GO:0009228">
    <property type="term" value="P:thiamine biosynthetic process"/>
    <property type="evidence" value="ECO:0007669"/>
    <property type="project" value="UniProtKB-KW"/>
</dbReference>
<evidence type="ECO:0000256" key="4">
    <source>
        <dbReference type="ARBA" id="ARBA00011081"/>
    </source>
</evidence>
<evidence type="ECO:0000256" key="3">
    <source>
        <dbReference type="ARBA" id="ARBA00004980"/>
    </source>
</evidence>
<dbReference type="InterPro" id="IPR020826">
    <property type="entry name" value="Transketolase_BS"/>
</dbReference>
<dbReference type="HAMAP" id="MF_00315">
    <property type="entry name" value="DXP_synth"/>
    <property type="match status" value="1"/>
</dbReference>
<evidence type="ECO:0000256" key="8">
    <source>
        <dbReference type="ARBA" id="ARBA00022723"/>
    </source>
</evidence>
<comment type="similarity">
    <text evidence="4">Belongs to the transketolase family. DXPS subfamily.</text>
</comment>
<dbReference type="InterPro" id="IPR005477">
    <property type="entry name" value="Dxylulose-5-P_synthase"/>
</dbReference>
<comment type="cofactor">
    <cofactor evidence="2">
        <name>thiamine diphosphate</name>
        <dbReference type="ChEBI" id="CHEBI:58937"/>
    </cofactor>
</comment>
<dbReference type="InterPro" id="IPR029061">
    <property type="entry name" value="THDP-binding"/>
</dbReference>
<dbReference type="FunFam" id="3.40.50.920:FF:000002">
    <property type="entry name" value="1-deoxy-D-xylulose-5-phosphate synthase"/>
    <property type="match status" value="1"/>
</dbReference>
<dbReference type="SUPFAM" id="SSF52922">
    <property type="entry name" value="TK C-terminal domain-like"/>
    <property type="match status" value="1"/>
</dbReference>
<evidence type="ECO:0000256" key="5">
    <source>
        <dbReference type="ARBA" id="ARBA00011738"/>
    </source>
</evidence>
<dbReference type="CDD" id="cd07033">
    <property type="entry name" value="TPP_PYR_DXS_TK_like"/>
    <property type="match status" value="1"/>
</dbReference>
<dbReference type="GO" id="GO:0019288">
    <property type="term" value="P:isopentenyl diphosphate biosynthetic process, methylerythritol 4-phosphate pathway"/>
    <property type="evidence" value="ECO:0007669"/>
    <property type="project" value="UniProtKB-ARBA"/>
</dbReference>
<dbReference type="Gene3D" id="3.40.50.970">
    <property type="match status" value="2"/>
</dbReference>
<feature type="domain" description="Transketolase-like pyrimidine-binding" evidence="13">
    <location>
        <begin position="404"/>
        <end position="569"/>
    </location>
</feature>
<evidence type="ECO:0000259" key="13">
    <source>
        <dbReference type="SMART" id="SM00861"/>
    </source>
</evidence>
<dbReference type="Pfam" id="PF13292">
    <property type="entry name" value="DXP_synthase_N"/>
    <property type="match status" value="1"/>
</dbReference>
<comment type="cofactor">
    <cofactor evidence="1">
        <name>Mg(2+)</name>
        <dbReference type="ChEBI" id="CHEBI:18420"/>
    </cofactor>
</comment>
<evidence type="ECO:0000256" key="10">
    <source>
        <dbReference type="ARBA" id="ARBA00022977"/>
    </source>
</evidence>
<dbReference type="AlphaFoldDB" id="A0A8J4FAQ4"/>
<comment type="pathway">
    <text evidence="3">Metabolic intermediate biosynthesis; 1-deoxy-D-xylulose 5-phosphate biosynthesis; 1-deoxy-D-xylulose 5-phosphate from D-glyceraldehyde 3-phosphate and pyruvate: step 1/1.</text>
</comment>
<dbReference type="EMBL" id="BNCO01000097">
    <property type="protein sequence ID" value="GIL67371.1"/>
    <property type="molecule type" value="Genomic_DNA"/>
</dbReference>
<evidence type="ECO:0000256" key="12">
    <source>
        <dbReference type="ARBA" id="ARBA00023229"/>
    </source>
</evidence>
<dbReference type="InterPro" id="IPR005475">
    <property type="entry name" value="Transketolase-like_Pyr-bd"/>
</dbReference>
<dbReference type="InterPro" id="IPR033248">
    <property type="entry name" value="Transketolase_C"/>
</dbReference>
<dbReference type="EC" id="2.2.1.7" evidence="6"/>
<comment type="caution">
    <text evidence="14">The sequence shown here is derived from an EMBL/GenBank/DDBJ whole genome shotgun (WGS) entry which is preliminary data.</text>
</comment>
<dbReference type="InterPro" id="IPR009014">
    <property type="entry name" value="Transketo_C/PFOR_II"/>
</dbReference>
<evidence type="ECO:0000256" key="9">
    <source>
        <dbReference type="ARBA" id="ARBA00022842"/>
    </source>
</evidence>
<dbReference type="SUPFAM" id="SSF52518">
    <property type="entry name" value="Thiamin diphosphate-binding fold (THDP-binding)"/>
    <property type="match status" value="2"/>
</dbReference>
<keyword evidence="12" id="KW-0414">Isoprene biosynthesis</keyword>
<dbReference type="Gene3D" id="3.40.50.920">
    <property type="match status" value="1"/>
</dbReference>
<evidence type="ECO:0000313" key="14">
    <source>
        <dbReference type="EMBL" id="GIL67371.1"/>
    </source>
</evidence>
<dbReference type="PROSITE" id="PS00802">
    <property type="entry name" value="TRANSKETOLASE_2"/>
    <property type="match status" value="1"/>
</dbReference>
<dbReference type="PANTHER" id="PTHR43322">
    <property type="entry name" value="1-D-DEOXYXYLULOSE 5-PHOSPHATE SYNTHASE-RELATED"/>
    <property type="match status" value="1"/>
</dbReference>
<dbReference type="SMART" id="SM00861">
    <property type="entry name" value="Transket_pyr"/>
    <property type="match status" value="1"/>
</dbReference>
<keyword evidence="15" id="KW-1185">Reference proteome</keyword>
<accession>A0A8J4FAQ4</accession>
<organism evidence="14 15">
    <name type="scientific">Volvox africanus</name>
    <dbReference type="NCBI Taxonomy" id="51714"/>
    <lineage>
        <taxon>Eukaryota</taxon>
        <taxon>Viridiplantae</taxon>
        <taxon>Chlorophyta</taxon>
        <taxon>core chlorophytes</taxon>
        <taxon>Chlorophyceae</taxon>
        <taxon>CS clade</taxon>
        <taxon>Chlamydomonadales</taxon>
        <taxon>Volvocaceae</taxon>
        <taxon>Volvox</taxon>
    </lineage>
</organism>
<dbReference type="Pfam" id="PF02780">
    <property type="entry name" value="Transketolase_C"/>
    <property type="match status" value="1"/>
</dbReference>
<dbReference type="NCBIfam" id="NF003933">
    <property type="entry name" value="PRK05444.2-2"/>
    <property type="match status" value="1"/>
</dbReference>